<dbReference type="EMBL" id="JAQQLI010000001">
    <property type="protein sequence ID" value="MDC7784094.1"/>
    <property type="molecule type" value="Genomic_DNA"/>
</dbReference>
<keyword evidence="3" id="KW-0479">Metal-binding</keyword>
<dbReference type="Proteomes" id="UP001165652">
    <property type="component" value="Unassembled WGS sequence"/>
</dbReference>
<dbReference type="PANTHER" id="PTHR23426">
    <property type="entry name" value="FERREDOXIN/ADRENODOXIN"/>
    <property type="match status" value="1"/>
</dbReference>
<feature type="domain" description="2Fe-2S ferredoxin-type" evidence="7">
    <location>
        <begin position="2"/>
        <end position="106"/>
    </location>
</feature>
<comment type="similarity">
    <text evidence="1">Belongs to the adrenodoxin/putidaredoxin family.</text>
</comment>
<keyword evidence="5" id="KW-0411">Iron-sulfur</keyword>
<dbReference type="PANTHER" id="PTHR23426:SF65">
    <property type="entry name" value="FERREDOXIN-2, MITOCHONDRIAL"/>
    <property type="match status" value="1"/>
</dbReference>
<gene>
    <name evidence="8" type="ORF">PQJ73_00220</name>
</gene>
<dbReference type="PRINTS" id="PR00355">
    <property type="entry name" value="ADRENODOXIN"/>
</dbReference>
<reference evidence="8" key="2">
    <citation type="submission" date="2023-02" db="EMBL/GenBank/DDBJ databases">
        <authorList>
            <person name="Rayyan A."/>
            <person name="Meyer T."/>
            <person name="Kyndt J.A."/>
        </authorList>
    </citation>
    <scope>NUCLEOTIDE SEQUENCE</scope>
    <source>
        <strain evidence="8">DSM 9987</strain>
    </source>
</reference>
<evidence type="ECO:0000256" key="3">
    <source>
        <dbReference type="ARBA" id="ARBA00022723"/>
    </source>
</evidence>
<evidence type="ECO:0000256" key="5">
    <source>
        <dbReference type="ARBA" id="ARBA00023014"/>
    </source>
</evidence>
<organism evidence="8 9">
    <name type="scientific">Rhodoplanes tepidamans</name>
    <name type="common">Rhodoplanes cryptolactis</name>
    <dbReference type="NCBI Taxonomy" id="200616"/>
    <lineage>
        <taxon>Bacteria</taxon>
        <taxon>Pseudomonadati</taxon>
        <taxon>Pseudomonadota</taxon>
        <taxon>Alphaproteobacteria</taxon>
        <taxon>Hyphomicrobiales</taxon>
        <taxon>Nitrobacteraceae</taxon>
        <taxon>Rhodoplanes</taxon>
    </lineage>
</organism>
<dbReference type="InterPro" id="IPR001055">
    <property type="entry name" value="Adrenodoxin-like"/>
</dbReference>
<name>A0ABT5J331_RHOTP</name>
<dbReference type="Pfam" id="PF00111">
    <property type="entry name" value="Fer2"/>
    <property type="match status" value="1"/>
</dbReference>
<evidence type="ECO:0000259" key="7">
    <source>
        <dbReference type="PROSITE" id="PS51085"/>
    </source>
</evidence>
<dbReference type="RefSeq" id="WP_272774945.1">
    <property type="nucleotide sequence ID" value="NZ_JAQQLI010000001.1"/>
</dbReference>
<evidence type="ECO:0000256" key="6">
    <source>
        <dbReference type="ARBA" id="ARBA00034078"/>
    </source>
</evidence>
<keyword evidence="4" id="KW-0408">Iron</keyword>
<sequence>MTDVTFILRDGSRRTLDIAEGTSVMQAAVMENLKGIDGECGGCLSCATCHVYVEAIGTGALPPMDEEENALLDGVAAERRPESRLSCQILATPGLSGLVLRVPERQV</sequence>
<evidence type="ECO:0000256" key="2">
    <source>
        <dbReference type="ARBA" id="ARBA00022714"/>
    </source>
</evidence>
<evidence type="ECO:0000256" key="1">
    <source>
        <dbReference type="ARBA" id="ARBA00010914"/>
    </source>
</evidence>
<dbReference type="InterPro" id="IPR001041">
    <property type="entry name" value="2Fe-2S_ferredoxin-type"/>
</dbReference>
<evidence type="ECO:0000313" key="8">
    <source>
        <dbReference type="EMBL" id="MDC7784094.1"/>
    </source>
</evidence>
<dbReference type="InterPro" id="IPR036010">
    <property type="entry name" value="2Fe-2S_ferredoxin-like_sf"/>
</dbReference>
<reference evidence="8" key="1">
    <citation type="journal article" date="2023" name="Microbiol Resour">
        <title>Genome Sequences of Rhodoplanes serenus and Two Thermotolerant Strains, Rhodoplanes tepidamans and 'Rhodoplanes cryptolactis,' Further Refine the Genus.</title>
        <authorList>
            <person name="Rayyan A.A."/>
            <person name="Kyndt J.A."/>
        </authorList>
    </citation>
    <scope>NUCLEOTIDE SEQUENCE</scope>
    <source>
        <strain evidence="8">DSM 9987</strain>
    </source>
</reference>
<dbReference type="PROSITE" id="PS51085">
    <property type="entry name" value="2FE2S_FER_2"/>
    <property type="match status" value="1"/>
</dbReference>
<protein>
    <submittedName>
        <fullName evidence="8">2Fe-2S iron-sulfur cluster-binding protein</fullName>
    </submittedName>
</protein>
<keyword evidence="9" id="KW-1185">Reference proteome</keyword>
<dbReference type="CDD" id="cd00207">
    <property type="entry name" value="fer2"/>
    <property type="match status" value="1"/>
</dbReference>
<proteinExistence type="inferred from homology"/>
<dbReference type="Gene3D" id="3.10.20.30">
    <property type="match status" value="1"/>
</dbReference>
<comment type="cofactor">
    <cofactor evidence="6">
        <name>[2Fe-2S] cluster</name>
        <dbReference type="ChEBI" id="CHEBI:190135"/>
    </cofactor>
</comment>
<evidence type="ECO:0000256" key="4">
    <source>
        <dbReference type="ARBA" id="ARBA00023004"/>
    </source>
</evidence>
<comment type="caution">
    <text evidence="8">The sequence shown here is derived from an EMBL/GenBank/DDBJ whole genome shotgun (WGS) entry which is preliminary data.</text>
</comment>
<keyword evidence="2" id="KW-0001">2Fe-2S</keyword>
<dbReference type="InterPro" id="IPR012675">
    <property type="entry name" value="Beta-grasp_dom_sf"/>
</dbReference>
<accession>A0ABT5J331</accession>
<evidence type="ECO:0000313" key="9">
    <source>
        <dbReference type="Proteomes" id="UP001165652"/>
    </source>
</evidence>
<dbReference type="SUPFAM" id="SSF54292">
    <property type="entry name" value="2Fe-2S ferredoxin-like"/>
    <property type="match status" value="1"/>
</dbReference>